<evidence type="ECO:0000313" key="3">
    <source>
        <dbReference type="RefSeq" id="XP_015609787.1"/>
    </source>
</evidence>
<keyword evidence="2" id="KW-1185">Reference proteome</keyword>
<dbReference type="GeneID" id="107274787"/>
<dbReference type="SMART" id="SM00700">
    <property type="entry name" value="JHBP"/>
    <property type="match status" value="1"/>
</dbReference>
<dbReference type="Pfam" id="PF06585">
    <property type="entry name" value="JHBP"/>
    <property type="match status" value="1"/>
</dbReference>
<reference evidence="3" key="1">
    <citation type="submission" date="2025-08" db="UniProtKB">
        <authorList>
            <consortium name="RefSeq"/>
        </authorList>
    </citation>
    <scope>IDENTIFICATION</scope>
</reference>
<evidence type="ECO:0000313" key="2">
    <source>
        <dbReference type="Proteomes" id="UP000694920"/>
    </source>
</evidence>
<dbReference type="Gene3D" id="3.15.10.30">
    <property type="entry name" value="Haemolymph juvenile hormone binding protein"/>
    <property type="match status" value="1"/>
</dbReference>
<protein>
    <submittedName>
        <fullName evidence="3">Uncharacterized protein LOC107274787</fullName>
    </submittedName>
</protein>
<dbReference type="PANTHER" id="PTHR11008">
    <property type="entry name" value="PROTEIN TAKEOUT-LIKE PROTEIN"/>
    <property type="match status" value="1"/>
</dbReference>
<feature type="signal peptide" evidence="1">
    <location>
        <begin position="1"/>
        <end position="21"/>
    </location>
</feature>
<evidence type="ECO:0000256" key="1">
    <source>
        <dbReference type="SAM" id="SignalP"/>
    </source>
</evidence>
<gene>
    <name evidence="3" type="primary">LOC107274787</name>
</gene>
<dbReference type="InterPro" id="IPR038606">
    <property type="entry name" value="To_sf"/>
</dbReference>
<dbReference type="RefSeq" id="XP_015609787.1">
    <property type="nucleotide sequence ID" value="XM_015754301.1"/>
</dbReference>
<organism evidence="2 3">
    <name type="scientific">Cephus cinctus</name>
    <name type="common">Wheat stem sawfly</name>
    <dbReference type="NCBI Taxonomy" id="211228"/>
    <lineage>
        <taxon>Eukaryota</taxon>
        <taxon>Metazoa</taxon>
        <taxon>Ecdysozoa</taxon>
        <taxon>Arthropoda</taxon>
        <taxon>Hexapoda</taxon>
        <taxon>Insecta</taxon>
        <taxon>Pterygota</taxon>
        <taxon>Neoptera</taxon>
        <taxon>Endopterygota</taxon>
        <taxon>Hymenoptera</taxon>
        <taxon>Cephoidea</taxon>
        <taxon>Cephidae</taxon>
        <taxon>Cephus</taxon>
    </lineage>
</organism>
<dbReference type="AlphaFoldDB" id="A0AAJ7CG56"/>
<dbReference type="KEGG" id="ccin:107274787"/>
<feature type="chain" id="PRO_5042551872" evidence="1">
    <location>
        <begin position="22"/>
        <end position="251"/>
    </location>
</feature>
<proteinExistence type="predicted"/>
<keyword evidence="1" id="KW-0732">Signal</keyword>
<dbReference type="InterPro" id="IPR010562">
    <property type="entry name" value="Haemolymph_juvenile_hormone-bd"/>
</dbReference>
<accession>A0AAJ7CG56</accession>
<sequence>MLDLWKLLAAIFVLTLTLSQAAVGRQETGDRLSLTGNERLTRNSKLELLIDSFRDVMRNGNDSLRIPVLDPYEADKLIIKLDEDCLTINNKLSNIRMDGLANYTIDTATFSLLRMRIRVALTWPILPISTEYDIEANSGVLPIYGSGTIKLNAKNVTFSSVTTVAVNSELSVYVRSFTSKLALEALDFTITGLYNSEKTSELTSTIVSDNAPQVVEKYQEILTGRLNIIIVDRMNKIFNNMSLSDFINIIT</sequence>
<name>A0AAJ7CG56_CEPCN</name>
<dbReference type="PANTHER" id="PTHR11008:SF9">
    <property type="entry name" value="PROTEIN TAKEOUT-LIKE PROTEIN"/>
    <property type="match status" value="1"/>
</dbReference>
<dbReference type="Proteomes" id="UP000694920">
    <property type="component" value="Unplaced"/>
</dbReference>